<dbReference type="SMART" id="SM00028">
    <property type="entry name" value="TPR"/>
    <property type="match status" value="3"/>
</dbReference>
<name>L0AW97_THEEQ</name>
<feature type="compositionally biased region" description="Basic and acidic residues" evidence="5">
    <location>
        <begin position="189"/>
        <end position="241"/>
    </location>
</feature>
<dbReference type="STRING" id="1537102.L0AW97"/>
<evidence type="ECO:0000256" key="3">
    <source>
        <dbReference type="ARBA" id="ARBA00022803"/>
    </source>
</evidence>
<keyword evidence="2" id="KW-0677">Repeat</keyword>
<evidence type="ECO:0000313" key="7">
    <source>
        <dbReference type="EMBL" id="AFZ79301.1"/>
    </source>
</evidence>
<keyword evidence="3 4" id="KW-0802">TPR repeat</keyword>
<dbReference type="InterPro" id="IPR036338">
    <property type="entry name" value="Aha1"/>
</dbReference>
<dbReference type="Gene3D" id="3.15.10.20">
    <property type="entry name" value="Activator of Hsp90 ATPase Aha1, N-terminal domain"/>
    <property type="match status" value="1"/>
</dbReference>
<evidence type="ECO:0000256" key="2">
    <source>
        <dbReference type="ARBA" id="ARBA00022737"/>
    </source>
</evidence>
<dbReference type="Pfam" id="PF09229">
    <property type="entry name" value="Aha1_N"/>
    <property type="match status" value="1"/>
</dbReference>
<dbReference type="KEGG" id="beq:BEWA_021490"/>
<dbReference type="Gene3D" id="1.25.40.10">
    <property type="entry name" value="Tetratricopeptide repeat domain"/>
    <property type="match status" value="1"/>
</dbReference>
<dbReference type="PANTHER" id="PTHR11242:SF0">
    <property type="entry name" value="TPR_REGION DOMAIN-CONTAINING PROTEIN"/>
    <property type="match status" value="1"/>
</dbReference>
<evidence type="ECO:0000313" key="8">
    <source>
        <dbReference type="Proteomes" id="UP000031512"/>
    </source>
</evidence>
<feature type="domain" description="Activator of Hsp90 ATPase AHSA1-like N-terminal" evidence="6">
    <location>
        <begin position="320"/>
        <end position="505"/>
    </location>
</feature>
<dbReference type="SUPFAM" id="SSF48452">
    <property type="entry name" value="TPR-like"/>
    <property type="match status" value="1"/>
</dbReference>
<evidence type="ECO:0000256" key="4">
    <source>
        <dbReference type="PROSITE-ProRule" id="PRU00339"/>
    </source>
</evidence>
<dbReference type="PANTHER" id="PTHR11242">
    <property type="entry name" value="ARYL HYDROCARBON RECEPTOR INTERACTING PROTEIN RELATED"/>
    <property type="match status" value="1"/>
</dbReference>
<dbReference type="Proteomes" id="UP000031512">
    <property type="component" value="Chromosome 1"/>
</dbReference>
<feature type="repeat" description="TPR" evidence="4">
    <location>
        <begin position="105"/>
        <end position="138"/>
    </location>
</feature>
<proteinExistence type="inferred from homology"/>
<dbReference type="GO" id="GO:0051087">
    <property type="term" value="F:protein-folding chaperone binding"/>
    <property type="evidence" value="ECO:0007669"/>
    <property type="project" value="InterPro"/>
</dbReference>
<dbReference type="InterPro" id="IPR015310">
    <property type="entry name" value="AHSA1-like_N"/>
</dbReference>
<dbReference type="SMART" id="SM01000">
    <property type="entry name" value="Aha1_N"/>
    <property type="match status" value="1"/>
</dbReference>
<dbReference type="RefSeq" id="XP_004828967.1">
    <property type="nucleotide sequence ID" value="XM_004828910.1"/>
</dbReference>
<feature type="compositionally biased region" description="Acidic residues" evidence="5">
    <location>
        <begin position="242"/>
        <end position="251"/>
    </location>
</feature>
<comment type="similarity">
    <text evidence="1">Belongs to the AHA1 family.</text>
</comment>
<evidence type="ECO:0000259" key="6">
    <source>
        <dbReference type="SMART" id="SM01000"/>
    </source>
</evidence>
<reference evidence="7 8" key="1">
    <citation type="journal article" date="2012" name="BMC Genomics">
        <title>Comparative genomic analysis and phylogenetic position of Theileria equi.</title>
        <authorList>
            <person name="Kappmeyer L.S."/>
            <person name="Thiagarajan M."/>
            <person name="Herndon D.R."/>
            <person name="Ramsay J.D."/>
            <person name="Caler E."/>
            <person name="Djikeng A."/>
            <person name="Gillespie J.J."/>
            <person name="Lau A.O."/>
            <person name="Roalson E.H."/>
            <person name="Silva J.C."/>
            <person name="Silva M.G."/>
            <person name="Suarez C.E."/>
            <person name="Ueti M.W."/>
            <person name="Nene V.M."/>
            <person name="Mealey R.H."/>
            <person name="Knowles D.P."/>
            <person name="Brayton K.A."/>
        </authorList>
    </citation>
    <scope>NUCLEOTIDE SEQUENCE [LARGE SCALE GENOMIC DNA]</scope>
    <source>
        <strain evidence="7 8">WA</strain>
    </source>
</reference>
<dbReference type="EMBL" id="CP001669">
    <property type="protein sequence ID" value="AFZ79301.1"/>
    <property type="molecule type" value="Genomic_DNA"/>
</dbReference>
<dbReference type="PROSITE" id="PS50005">
    <property type="entry name" value="TPR"/>
    <property type="match status" value="1"/>
</dbReference>
<sequence>MSDTSSDTVDTNVDEFATAEECVAKATSYKASGNESFKAADFSKASEHYENGITWLKKIQEHNDSQKELLSVLCSNLSASYIETSDYIKARDMATDAIKWNENNKKAYYRRARAYFNTGSLDEALNDCNHLLKEDPNDGNVRSLLARVNEKLRIAKKEQKKAFGGLFDKVGGLYDDRQLEMQNKKQKKYADYTREKREKGETEMDFEAWEKHEQEEEAKREVERTKKVKEEDEKTTKKSVDVDETPEFDEEDEKIISETKKMGYCYFGKQRSDIEKNSSQTAATSTVNVAPQKVDVNSKDQDYLKRSISSWNSQGTTYEEKDMTSWCKKKFEEYIMGASYTNEPNVEGSKNIVEMFNDINLDNLDSESDMNKLQKLAGMMYKSSIKPTSVEGVDGDAQIAFIRGTRRYLFDLSCTLNVEITIDTSVGSGPAADSAESSHISNYNGVLTLREISSEKEVGKTWKDYITVKYKSTIKPEHSELLKDMMEKYKSIVCDKIDEFLSEYQMQ</sequence>
<dbReference type="InterPro" id="IPR011990">
    <property type="entry name" value="TPR-like_helical_dom_sf"/>
</dbReference>
<dbReference type="SUPFAM" id="SSF103111">
    <property type="entry name" value="Activator of Hsp90 ATPase, Aha1"/>
    <property type="match status" value="1"/>
</dbReference>
<evidence type="ECO:0000256" key="5">
    <source>
        <dbReference type="SAM" id="MobiDB-lite"/>
    </source>
</evidence>
<feature type="region of interest" description="Disordered" evidence="5">
    <location>
        <begin position="189"/>
        <end position="251"/>
    </location>
</feature>
<protein>
    <recommendedName>
        <fullName evidence="6">Activator of Hsp90 ATPase AHSA1-like N-terminal domain-containing protein</fullName>
    </recommendedName>
</protein>
<accession>L0AW97</accession>
<dbReference type="InterPro" id="IPR039663">
    <property type="entry name" value="AIP/AIPL1/TTC9"/>
</dbReference>
<keyword evidence="8" id="KW-1185">Reference proteome</keyword>
<dbReference type="OrthoDB" id="298012at2759"/>
<dbReference type="InterPro" id="IPR019734">
    <property type="entry name" value="TPR_rpt"/>
</dbReference>
<organism evidence="7 8">
    <name type="scientific">Theileria equi strain WA</name>
    <dbReference type="NCBI Taxonomy" id="1537102"/>
    <lineage>
        <taxon>Eukaryota</taxon>
        <taxon>Sar</taxon>
        <taxon>Alveolata</taxon>
        <taxon>Apicomplexa</taxon>
        <taxon>Aconoidasida</taxon>
        <taxon>Piroplasmida</taxon>
        <taxon>Theileriidae</taxon>
        <taxon>Theileria</taxon>
    </lineage>
</organism>
<dbReference type="Pfam" id="PF14559">
    <property type="entry name" value="TPR_19"/>
    <property type="match status" value="1"/>
</dbReference>
<evidence type="ECO:0000256" key="1">
    <source>
        <dbReference type="ARBA" id="ARBA00006817"/>
    </source>
</evidence>
<dbReference type="GeneID" id="15807127"/>
<dbReference type="GO" id="GO:0001671">
    <property type="term" value="F:ATPase activator activity"/>
    <property type="evidence" value="ECO:0007669"/>
    <property type="project" value="InterPro"/>
</dbReference>
<dbReference type="AlphaFoldDB" id="L0AW97"/>
<dbReference type="VEuPathDB" id="PiroplasmaDB:BEWA_021490"/>
<gene>
    <name evidence="7" type="ORF">BEWA_021490</name>
</gene>
<dbReference type="eggNOG" id="KOG0543">
    <property type="taxonomic scope" value="Eukaryota"/>
</dbReference>